<evidence type="ECO:0000256" key="1">
    <source>
        <dbReference type="SAM" id="MobiDB-lite"/>
    </source>
</evidence>
<protein>
    <submittedName>
        <fullName evidence="3">Uncharacterized protein</fullName>
    </submittedName>
</protein>
<keyword evidence="2" id="KW-0812">Transmembrane</keyword>
<feature type="transmembrane region" description="Helical" evidence="2">
    <location>
        <begin position="56"/>
        <end position="78"/>
    </location>
</feature>
<dbReference type="EMBL" id="BMNE01000002">
    <property type="protein sequence ID" value="GGN74842.1"/>
    <property type="molecule type" value="Genomic_DNA"/>
</dbReference>
<organism evidence="3 4">
    <name type="scientific">Nocardia rhizosphaerihabitans</name>
    <dbReference type="NCBI Taxonomy" id="1691570"/>
    <lineage>
        <taxon>Bacteria</taxon>
        <taxon>Bacillati</taxon>
        <taxon>Actinomycetota</taxon>
        <taxon>Actinomycetes</taxon>
        <taxon>Mycobacteriales</taxon>
        <taxon>Nocardiaceae</taxon>
        <taxon>Nocardia</taxon>
    </lineage>
</organism>
<comment type="caution">
    <text evidence="3">The sequence shown here is derived from an EMBL/GenBank/DDBJ whole genome shotgun (WGS) entry which is preliminary data.</text>
</comment>
<dbReference type="Pfam" id="PF19650">
    <property type="entry name" value="DUF6153"/>
    <property type="match status" value="1"/>
</dbReference>
<feature type="region of interest" description="Disordered" evidence="1">
    <location>
        <begin position="1"/>
        <end position="22"/>
    </location>
</feature>
<evidence type="ECO:0000313" key="4">
    <source>
        <dbReference type="Proteomes" id="UP000658127"/>
    </source>
</evidence>
<dbReference type="InterPro" id="IPR046151">
    <property type="entry name" value="DUF6153"/>
</dbReference>
<accession>A0ABQ2K801</accession>
<keyword evidence="2" id="KW-1133">Transmembrane helix</keyword>
<sequence>MAEEPSHASTAVRDVPTGGPIHFADPATDIVLAAAPAEGKHGTDTGCGAAGCGEHAAVHSCVFVLAALAVALTLVLLYRLTNDTAAIGHAIARPWRGRRERPPPWTVLSLAQLAILRI</sequence>
<gene>
    <name evidence="3" type="ORF">GCM10011610_18710</name>
</gene>
<evidence type="ECO:0000256" key="2">
    <source>
        <dbReference type="SAM" id="Phobius"/>
    </source>
</evidence>
<reference evidence="4" key="1">
    <citation type="journal article" date="2019" name="Int. J. Syst. Evol. Microbiol.">
        <title>The Global Catalogue of Microorganisms (GCM) 10K type strain sequencing project: providing services to taxonomists for standard genome sequencing and annotation.</title>
        <authorList>
            <consortium name="The Broad Institute Genomics Platform"/>
            <consortium name="The Broad Institute Genome Sequencing Center for Infectious Disease"/>
            <person name="Wu L."/>
            <person name="Ma J."/>
        </authorList>
    </citation>
    <scope>NUCLEOTIDE SEQUENCE [LARGE SCALE GENOMIC DNA]</scope>
    <source>
        <strain evidence="4">CGMCC 4.7329</strain>
    </source>
</reference>
<keyword evidence="4" id="KW-1185">Reference proteome</keyword>
<keyword evidence="2" id="KW-0472">Membrane</keyword>
<proteinExistence type="predicted"/>
<evidence type="ECO:0000313" key="3">
    <source>
        <dbReference type="EMBL" id="GGN74842.1"/>
    </source>
</evidence>
<name>A0ABQ2K801_9NOCA</name>
<dbReference type="Proteomes" id="UP000658127">
    <property type="component" value="Unassembled WGS sequence"/>
</dbReference>